<feature type="signal peptide" evidence="1">
    <location>
        <begin position="1"/>
        <end position="21"/>
    </location>
</feature>
<evidence type="ECO:0000256" key="1">
    <source>
        <dbReference type="SAM" id="SignalP"/>
    </source>
</evidence>
<name>A0A1L7WQ84_9HELO</name>
<protein>
    <submittedName>
        <fullName evidence="2">Uncharacterized protein</fullName>
    </submittedName>
</protein>
<reference evidence="2 3" key="1">
    <citation type="submission" date="2016-03" db="EMBL/GenBank/DDBJ databases">
        <authorList>
            <person name="Ploux O."/>
        </authorList>
    </citation>
    <scope>NUCLEOTIDE SEQUENCE [LARGE SCALE GENOMIC DNA]</scope>
    <source>
        <strain evidence="2 3">UAMH 11012</strain>
    </source>
</reference>
<gene>
    <name evidence="2" type="ORF">PAC_04802</name>
</gene>
<proteinExistence type="predicted"/>
<dbReference type="Proteomes" id="UP000184330">
    <property type="component" value="Unassembled WGS sequence"/>
</dbReference>
<sequence>MIHILSAFVSILAVASPNTNALGIIPLPDYKLTPDYPVVTIQALSHKRYIETFRPEHHWAAAKAFISLIGYAGALETAVCQARDYITGNSWSGRTACAAGSTVAAIGRGFAIMENFKTVASALMTQTPTGYRQYAIEPQGGAQMVDNPVKKRGLPAILHPDNTGGTFDALGMEGLMADPSDDSEPTIYVGGDIYTTNEVSALEWDLGTANSENNGFADYYDEVVKDMNNEQVWEQCACYMENNQWTATTSIQYSWDNTYNGYSELWNTDCDGA</sequence>
<dbReference type="EMBL" id="FJOG01000005">
    <property type="protein sequence ID" value="CZR54917.1"/>
    <property type="molecule type" value="Genomic_DNA"/>
</dbReference>
<organism evidence="2 3">
    <name type="scientific">Phialocephala subalpina</name>
    <dbReference type="NCBI Taxonomy" id="576137"/>
    <lineage>
        <taxon>Eukaryota</taxon>
        <taxon>Fungi</taxon>
        <taxon>Dikarya</taxon>
        <taxon>Ascomycota</taxon>
        <taxon>Pezizomycotina</taxon>
        <taxon>Leotiomycetes</taxon>
        <taxon>Helotiales</taxon>
        <taxon>Mollisiaceae</taxon>
        <taxon>Phialocephala</taxon>
        <taxon>Phialocephala fortinii species complex</taxon>
    </lineage>
</organism>
<dbReference type="OrthoDB" id="3555889at2759"/>
<keyword evidence="3" id="KW-1185">Reference proteome</keyword>
<evidence type="ECO:0000313" key="2">
    <source>
        <dbReference type="EMBL" id="CZR54917.1"/>
    </source>
</evidence>
<evidence type="ECO:0000313" key="3">
    <source>
        <dbReference type="Proteomes" id="UP000184330"/>
    </source>
</evidence>
<feature type="chain" id="PRO_5012499131" evidence="1">
    <location>
        <begin position="22"/>
        <end position="273"/>
    </location>
</feature>
<keyword evidence="1" id="KW-0732">Signal</keyword>
<accession>A0A1L7WQ84</accession>
<dbReference type="AlphaFoldDB" id="A0A1L7WQ84"/>